<dbReference type="AlphaFoldDB" id="A0A6A5XMN8"/>
<name>A0A6A5XMN8_9PLEO</name>
<keyword evidence="3" id="KW-1185">Reference proteome</keyword>
<organism evidence="2 3">
    <name type="scientific">Aaosphaeria arxii CBS 175.79</name>
    <dbReference type="NCBI Taxonomy" id="1450172"/>
    <lineage>
        <taxon>Eukaryota</taxon>
        <taxon>Fungi</taxon>
        <taxon>Dikarya</taxon>
        <taxon>Ascomycota</taxon>
        <taxon>Pezizomycotina</taxon>
        <taxon>Dothideomycetes</taxon>
        <taxon>Pleosporomycetidae</taxon>
        <taxon>Pleosporales</taxon>
        <taxon>Pleosporales incertae sedis</taxon>
        <taxon>Aaosphaeria</taxon>
    </lineage>
</organism>
<gene>
    <name evidence="2" type="ORF">BU24DRAFT_462923</name>
</gene>
<accession>A0A6A5XMN8</accession>
<dbReference type="RefSeq" id="XP_033382446.1">
    <property type="nucleotide sequence ID" value="XM_033532057.1"/>
</dbReference>
<evidence type="ECO:0000313" key="3">
    <source>
        <dbReference type="Proteomes" id="UP000799778"/>
    </source>
</evidence>
<evidence type="ECO:0000256" key="1">
    <source>
        <dbReference type="SAM" id="MobiDB-lite"/>
    </source>
</evidence>
<dbReference type="EMBL" id="ML978070">
    <property type="protein sequence ID" value="KAF2014107.1"/>
    <property type="molecule type" value="Genomic_DNA"/>
</dbReference>
<reference evidence="2" key="1">
    <citation type="journal article" date="2020" name="Stud. Mycol.">
        <title>101 Dothideomycetes genomes: a test case for predicting lifestyles and emergence of pathogens.</title>
        <authorList>
            <person name="Haridas S."/>
            <person name="Albert R."/>
            <person name="Binder M."/>
            <person name="Bloem J."/>
            <person name="Labutti K."/>
            <person name="Salamov A."/>
            <person name="Andreopoulos B."/>
            <person name="Baker S."/>
            <person name="Barry K."/>
            <person name="Bills G."/>
            <person name="Bluhm B."/>
            <person name="Cannon C."/>
            <person name="Castanera R."/>
            <person name="Culley D."/>
            <person name="Daum C."/>
            <person name="Ezra D."/>
            <person name="Gonzalez J."/>
            <person name="Henrissat B."/>
            <person name="Kuo A."/>
            <person name="Liang C."/>
            <person name="Lipzen A."/>
            <person name="Lutzoni F."/>
            <person name="Magnuson J."/>
            <person name="Mondo S."/>
            <person name="Nolan M."/>
            <person name="Ohm R."/>
            <person name="Pangilinan J."/>
            <person name="Park H.-J."/>
            <person name="Ramirez L."/>
            <person name="Alfaro M."/>
            <person name="Sun H."/>
            <person name="Tritt A."/>
            <person name="Yoshinaga Y."/>
            <person name="Zwiers L.-H."/>
            <person name="Turgeon B."/>
            <person name="Goodwin S."/>
            <person name="Spatafora J."/>
            <person name="Crous P."/>
            <person name="Grigoriev I."/>
        </authorList>
    </citation>
    <scope>NUCLEOTIDE SEQUENCE</scope>
    <source>
        <strain evidence="2">CBS 175.79</strain>
    </source>
</reference>
<sequence>MPKAQGLRLHSWWPGLRGCWGRAPQRSIVAEEAPIIIIAVAANAAWNRGDTREDARLSQYTSHDFDQTTPCDVRSKSGTFESIRPKVGDKHLEFTATYLSNRTKMIRKTWAEEKDDDEGTMKPYPLGRG</sequence>
<protein>
    <submittedName>
        <fullName evidence="2">Uncharacterized protein</fullName>
    </submittedName>
</protein>
<feature type="region of interest" description="Disordered" evidence="1">
    <location>
        <begin position="110"/>
        <end position="129"/>
    </location>
</feature>
<evidence type="ECO:0000313" key="2">
    <source>
        <dbReference type="EMBL" id="KAF2014107.1"/>
    </source>
</evidence>
<dbReference type="GeneID" id="54289454"/>
<proteinExistence type="predicted"/>
<dbReference type="Proteomes" id="UP000799778">
    <property type="component" value="Unassembled WGS sequence"/>
</dbReference>